<evidence type="ECO:0000313" key="3">
    <source>
        <dbReference type="Proteomes" id="UP000031166"/>
    </source>
</evidence>
<evidence type="ECO:0000313" key="2">
    <source>
        <dbReference type="EMBL" id="KIC53743.1"/>
    </source>
</evidence>
<reference evidence="2 3" key="1">
    <citation type="submission" date="2014-12" db="EMBL/GenBank/DDBJ databases">
        <title>Genome sequencing of Brevundimonas nasdae TPW30.</title>
        <authorList>
            <person name="Tan P.W."/>
            <person name="Chan K.-G."/>
        </authorList>
    </citation>
    <scope>NUCLEOTIDE SEQUENCE [LARGE SCALE GENOMIC DNA]</scope>
    <source>
        <strain evidence="2 3">TPW30</strain>
    </source>
</reference>
<gene>
    <name evidence="2" type="ORF">RM53_16405</name>
</gene>
<dbReference type="AlphaFoldDB" id="A0A0B4DHJ2"/>
<proteinExistence type="predicted"/>
<protein>
    <submittedName>
        <fullName evidence="2">Uncharacterized protein</fullName>
    </submittedName>
</protein>
<name>A0A0B4DHJ2_9CAUL</name>
<organism evidence="2 3">
    <name type="scientific">Brevundimonas nasdae</name>
    <dbReference type="NCBI Taxonomy" id="172043"/>
    <lineage>
        <taxon>Bacteria</taxon>
        <taxon>Pseudomonadati</taxon>
        <taxon>Pseudomonadota</taxon>
        <taxon>Alphaproteobacteria</taxon>
        <taxon>Caulobacterales</taxon>
        <taxon>Caulobacteraceae</taxon>
        <taxon>Brevundimonas</taxon>
    </lineage>
</organism>
<evidence type="ECO:0000256" key="1">
    <source>
        <dbReference type="SAM" id="MobiDB-lite"/>
    </source>
</evidence>
<sequence length="59" mass="6401">MLAGLFDADETCDASKEAGTAADRFLELLDADQRKQHRLRPGAPNDWRVDTSLAQGANA</sequence>
<dbReference type="Proteomes" id="UP000031166">
    <property type="component" value="Unassembled WGS sequence"/>
</dbReference>
<accession>A0A0B4DHJ2</accession>
<feature type="region of interest" description="Disordered" evidence="1">
    <location>
        <begin position="36"/>
        <end position="59"/>
    </location>
</feature>
<comment type="caution">
    <text evidence="2">The sequence shown here is derived from an EMBL/GenBank/DDBJ whole genome shotgun (WGS) entry which is preliminary data.</text>
</comment>
<dbReference type="EMBL" id="JWSY01000056">
    <property type="protein sequence ID" value="KIC53743.1"/>
    <property type="molecule type" value="Genomic_DNA"/>
</dbReference>